<proteinExistence type="predicted"/>
<evidence type="ECO:0000259" key="3">
    <source>
        <dbReference type="Pfam" id="PF00535"/>
    </source>
</evidence>
<keyword evidence="1" id="KW-0328">Glycosyltransferase</keyword>
<gene>
    <name evidence="4" type="ORF">SN811_16380</name>
</gene>
<comment type="caution">
    <text evidence="4">The sequence shown here is derived from an EMBL/GenBank/DDBJ whole genome shotgun (WGS) entry which is preliminary data.</text>
</comment>
<organism evidence="4 5">
    <name type="scientific">Ligilactobacillus agilis</name>
    <dbReference type="NCBI Taxonomy" id="1601"/>
    <lineage>
        <taxon>Bacteria</taxon>
        <taxon>Bacillati</taxon>
        <taxon>Bacillota</taxon>
        <taxon>Bacilli</taxon>
        <taxon>Lactobacillales</taxon>
        <taxon>Lactobacillaceae</taxon>
        <taxon>Ligilactobacillus</taxon>
    </lineage>
</organism>
<dbReference type="EMBL" id="BLAP01000065">
    <property type="protein sequence ID" value="GET13138.1"/>
    <property type="molecule type" value="Genomic_DNA"/>
</dbReference>
<dbReference type="GO" id="GO:0016757">
    <property type="term" value="F:glycosyltransferase activity"/>
    <property type="evidence" value="ECO:0007669"/>
    <property type="project" value="UniProtKB-KW"/>
</dbReference>
<sequence length="326" mass="38866">MKEDSSILVSVIVPIYNVEKFLEKCLLSIKNQTFRNYEVLLIDDGSTDNSKKICEDFVKNDNRMKYFYKQNGGLSDARNYGLKYAKGNYLVFVDSDDYLEESFLATLYDGITKNNAEVSVCSFCLNDEKGNKLLDLSLNDSDAIIDGRELLRRTTEYENGYSYTVVWNKMYRRELFKDLKFKYGRLYEDEWISHHLYLNIKKVYLIDIPLYHYVQRQKSITNSSLDFNKLNTQREFQLDRINLYRDKDEYLYQLANANYRSWIVSMVYKHKNLLTKDYIKKLQLDFRKSVKVVKKDTKQSVSRKMISFLGYHNIMVASFLRNLWLR</sequence>
<dbReference type="InterPro" id="IPR001173">
    <property type="entry name" value="Glyco_trans_2-like"/>
</dbReference>
<dbReference type="Pfam" id="PF00535">
    <property type="entry name" value="Glycos_transf_2"/>
    <property type="match status" value="1"/>
</dbReference>
<dbReference type="AlphaFoldDB" id="A0A6F9Y6T9"/>
<evidence type="ECO:0000313" key="4">
    <source>
        <dbReference type="EMBL" id="GET13138.1"/>
    </source>
</evidence>
<feature type="domain" description="Glycosyltransferase 2-like" evidence="3">
    <location>
        <begin position="10"/>
        <end position="179"/>
    </location>
</feature>
<name>A0A6F9Y6T9_9LACO</name>
<accession>A0A6F9Y6T9</accession>
<evidence type="ECO:0000313" key="5">
    <source>
        <dbReference type="Proteomes" id="UP000494160"/>
    </source>
</evidence>
<protein>
    <submittedName>
        <fullName evidence="4">Glycosyl transferase</fullName>
    </submittedName>
</protein>
<dbReference type="PANTHER" id="PTHR22916">
    <property type="entry name" value="GLYCOSYLTRANSFERASE"/>
    <property type="match status" value="1"/>
</dbReference>
<dbReference type="Gene3D" id="3.90.550.10">
    <property type="entry name" value="Spore Coat Polysaccharide Biosynthesis Protein SpsA, Chain A"/>
    <property type="match status" value="1"/>
</dbReference>
<dbReference type="InterPro" id="IPR029044">
    <property type="entry name" value="Nucleotide-diphossugar_trans"/>
</dbReference>
<dbReference type="Proteomes" id="UP000494160">
    <property type="component" value="Unassembled WGS sequence"/>
</dbReference>
<reference evidence="4 5" key="1">
    <citation type="submission" date="2019-10" db="EMBL/GenBank/DDBJ databases">
        <title>Lactobacillus agilis SN811 Whole Genome Sequencing Project.</title>
        <authorList>
            <person name="Suzuki S."/>
            <person name="Endo A."/>
            <person name="Maeno S."/>
            <person name="Shiwa Y."/>
            <person name="Matsutani M."/>
            <person name="Kajikawa A."/>
        </authorList>
    </citation>
    <scope>NUCLEOTIDE SEQUENCE [LARGE SCALE GENOMIC DNA]</scope>
    <source>
        <strain evidence="4 5">SN811</strain>
    </source>
</reference>
<evidence type="ECO:0000256" key="2">
    <source>
        <dbReference type="ARBA" id="ARBA00022679"/>
    </source>
</evidence>
<dbReference type="PANTHER" id="PTHR22916:SF51">
    <property type="entry name" value="GLYCOSYLTRANSFERASE EPSH-RELATED"/>
    <property type="match status" value="1"/>
</dbReference>
<keyword evidence="2 4" id="KW-0808">Transferase</keyword>
<evidence type="ECO:0000256" key="1">
    <source>
        <dbReference type="ARBA" id="ARBA00022676"/>
    </source>
</evidence>
<dbReference type="RefSeq" id="WP_172577654.1">
    <property type="nucleotide sequence ID" value="NZ_BLAP01000065.1"/>
</dbReference>
<dbReference type="SUPFAM" id="SSF53448">
    <property type="entry name" value="Nucleotide-diphospho-sugar transferases"/>
    <property type="match status" value="1"/>
</dbReference>
<dbReference type="CDD" id="cd00761">
    <property type="entry name" value="Glyco_tranf_GTA_type"/>
    <property type="match status" value="1"/>
</dbReference>